<proteinExistence type="predicted"/>
<gene>
    <name evidence="1" type="ORF">QFC24_000291</name>
</gene>
<reference evidence="1" key="1">
    <citation type="submission" date="2023-04" db="EMBL/GenBank/DDBJ databases">
        <title>Draft Genome sequencing of Naganishia species isolated from polar environments using Oxford Nanopore Technology.</title>
        <authorList>
            <person name="Leo P."/>
            <person name="Venkateswaran K."/>
        </authorList>
    </citation>
    <scope>NUCLEOTIDE SEQUENCE</scope>
    <source>
        <strain evidence="1">DBVPG 5303</strain>
    </source>
</reference>
<organism evidence="1 2">
    <name type="scientific">Naganishia onofrii</name>
    <dbReference type="NCBI Taxonomy" id="1851511"/>
    <lineage>
        <taxon>Eukaryota</taxon>
        <taxon>Fungi</taxon>
        <taxon>Dikarya</taxon>
        <taxon>Basidiomycota</taxon>
        <taxon>Agaricomycotina</taxon>
        <taxon>Tremellomycetes</taxon>
        <taxon>Filobasidiales</taxon>
        <taxon>Filobasidiaceae</taxon>
        <taxon>Naganishia</taxon>
    </lineage>
</organism>
<evidence type="ECO:0000313" key="2">
    <source>
        <dbReference type="Proteomes" id="UP001234202"/>
    </source>
</evidence>
<keyword evidence="2" id="KW-1185">Reference proteome</keyword>
<evidence type="ECO:0000313" key="1">
    <source>
        <dbReference type="EMBL" id="KAJ9128004.1"/>
    </source>
</evidence>
<dbReference type="EMBL" id="JASBWV010000001">
    <property type="protein sequence ID" value="KAJ9128004.1"/>
    <property type="molecule type" value="Genomic_DNA"/>
</dbReference>
<dbReference type="Proteomes" id="UP001234202">
    <property type="component" value="Unassembled WGS sequence"/>
</dbReference>
<protein>
    <submittedName>
        <fullName evidence="1">Uncharacterized protein</fullName>
    </submittedName>
</protein>
<accession>A0ACC2XVE9</accession>
<name>A0ACC2XVE9_9TREE</name>
<sequence>MQRYPADYAIGIYPSTTVKDVAEALTIGKISDDTCRAVAGDVEYRINLVAQEAQKFMRHAKRTTLMPQDVDYALQALNVQPLLHPPYPLHKPSFVPVYAPDAASGSNAASSSAQQPQLYFLRDEEIDLVSYLKGIHPAAGSSTVNGKHILLGDAAKRGKNAGVRWKAHWLAVEGVQPLVKENPISQIQEDRAGTGVGIGMGNNASSPASAPASSSSAAAARRRKLQASVSAAKTHLSQELLLFFTRITEALVPNPALPALRRADNPGTPRIAGMEPSTPLTATSLPTADFTESERSRQASLATLRLDPSLSDLLPYLVRWLSEMIMVSINGGTEGRTTTELEYLLDGMEALIANSTLFIEPYLHQMLPPIMSILLSVPLGSESSAVATKTSTSDLRRKASDLLGTLMKTYGPDYETLIPRVTQTLQKALASPASFKSTTPTGILGTRQLVSSHGRYQGALLGLAAISNQAFLRSLLGADARGLRTLGEELENATPTERESIVRLTMDLLTQTLGNDDNRDAIDVDVDESAVVARFGNVFGRALADNARLAGGIERYLKQDV</sequence>
<comment type="caution">
    <text evidence="1">The sequence shown here is derived from an EMBL/GenBank/DDBJ whole genome shotgun (WGS) entry which is preliminary data.</text>
</comment>